<evidence type="ECO:0000313" key="3">
    <source>
        <dbReference type="Proteomes" id="UP000002943"/>
    </source>
</evidence>
<dbReference type="Proteomes" id="UP000002943">
    <property type="component" value="Unassembled WGS sequence"/>
</dbReference>
<feature type="domain" description="GIY-YIG" evidence="1">
    <location>
        <begin position="29"/>
        <end position="65"/>
    </location>
</feature>
<dbReference type="InterPro" id="IPR035901">
    <property type="entry name" value="GIY-YIG_endonuc_sf"/>
</dbReference>
<dbReference type="OrthoDB" id="7063659at2"/>
<comment type="caution">
    <text evidence="2">The sequence shown here is derived from an EMBL/GenBank/DDBJ whole genome shotgun (WGS) entry which is preliminary data.</text>
</comment>
<dbReference type="InterPro" id="IPR000305">
    <property type="entry name" value="GIY-YIG_endonuc"/>
</dbReference>
<name>E3BGI9_9VIBR</name>
<dbReference type="Gene3D" id="3.40.1440.10">
    <property type="entry name" value="GIY-YIG endonuclease"/>
    <property type="match status" value="1"/>
</dbReference>
<keyword evidence="3" id="KW-1185">Reference proteome</keyword>
<gene>
    <name evidence="2" type="ORF">VIBC2010_00839</name>
</gene>
<organism evidence="2 3">
    <name type="scientific">Vibrio caribbeanicus ATCC BAA-2122</name>
    <dbReference type="NCBI Taxonomy" id="796620"/>
    <lineage>
        <taxon>Bacteria</taxon>
        <taxon>Pseudomonadati</taxon>
        <taxon>Pseudomonadota</taxon>
        <taxon>Gammaproteobacteria</taxon>
        <taxon>Vibrionales</taxon>
        <taxon>Vibrionaceae</taxon>
        <taxon>Vibrio</taxon>
    </lineage>
</organism>
<reference evidence="2 3" key="1">
    <citation type="journal article" date="2012" name="Int. J. Syst. Evol. Microbiol.">
        <title>Vibrio caribbeanicus sp. nov., isolated from the marine sponge Scleritoderma cyanea.</title>
        <authorList>
            <person name="Hoffmann M."/>
            <person name="Monday S.R."/>
            <person name="Allard M.W."/>
            <person name="Strain E.A."/>
            <person name="Whittaker P."/>
            <person name="Naum M."/>
            <person name="McCarthy P.J."/>
            <person name="Lopez J.V."/>
            <person name="Fischer M."/>
            <person name="Brown E.W."/>
        </authorList>
    </citation>
    <scope>NUCLEOTIDE SEQUENCE [LARGE SCALE GENOMIC DNA]</scope>
    <source>
        <strain evidence="2 3">ATCC BAA-2122</strain>
    </source>
</reference>
<protein>
    <recommendedName>
        <fullName evidence="1">GIY-YIG domain-containing protein</fullName>
    </recommendedName>
</protein>
<evidence type="ECO:0000259" key="1">
    <source>
        <dbReference type="Pfam" id="PF01541"/>
    </source>
</evidence>
<sequence>MKKPTLKSTLPVSLLNGVKESDLKRHEFIVYMHKCINGLYIGQSDDMVRRWRQHNEAAFNTEHRDYNQKFKGYIRNFGFQH</sequence>
<dbReference type="RefSeq" id="WP_009600076.1">
    <property type="nucleotide sequence ID" value="NZ_AEIU01000046.1"/>
</dbReference>
<evidence type="ECO:0000313" key="2">
    <source>
        <dbReference type="EMBL" id="EFP97797.1"/>
    </source>
</evidence>
<dbReference type="Pfam" id="PF01541">
    <property type="entry name" value="GIY-YIG"/>
    <property type="match status" value="1"/>
</dbReference>
<dbReference type="AlphaFoldDB" id="E3BGI9"/>
<accession>E3BGI9</accession>
<proteinExistence type="predicted"/>
<dbReference type="EMBL" id="AEIU01000046">
    <property type="protein sequence ID" value="EFP97797.1"/>
    <property type="molecule type" value="Genomic_DNA"/>
</dbReference>